<dbReference type="EMBL" id="CP034346">
    <property type="protein sequence ID" value="AZS15361.1"/>
    <property type="molecule type" value="Genomic_DNA"/>
</dbReference>
<name>A0A3Q9I8W0_9BACL</name>
<protein>
    <submittedName>
        <fullName evidence="1">Uncharacterized protein</fullName>
    </submittedName>
</protein>
<accession>A0A3Q9I8W0</accession>
<dbReference type="RefSeq" id="WP_126998904.1">
    <property type="nucleotide sequence ID" value="NZ_CP034346.1"/>
</dbReference>
<evidence type="ECO:0000313" key="2">
    <source>
        <dbReference type="Proteomes" id="UP000270678"/>
    </source>
</evidence>
<sequence>MVVTDFVATRRKHIAWNISQNPTTITIHRKEKIRKGGGYEENEKDLPPVTVRIFISRSQIPQNISVLAGTKQTDKMYSLLADEHADIKAGPNVTDRFEALGETFEVVSVQPQVVQGLTVGFQADLERVK</sequence>
<keyword evidence="2" id="KW-1185">Reference proteome</keyword>
<evidence type="ECO:0000313" key="1">
    <source>
        <dbReference type="EMBL" id="AZS15361.1"/>
    </source>
</evidence>
<gene>
    <name evidence="1" type="ORF">EI981_13400</name>
</gene>
<dbReference type="AlphaFoldDB" id="A0A3Q9I8W0"/>
<proteinExistence type="predicted"/>
<dbReference type="KEGG" id="plut:EI981_13400"/>
<dbReference type="Proteomes" id="UP000270678">
    <property type="component" value="Chromosome"/>
</dbReference>
<organism evidence="1 2">
    <name type="scientific">Paenibacillus lutimineralis</name>
    <dbReference type="NCBI Taxonomy" id="2707005"/>
    <lineage>
        <taxon>Bacteria</taxon>
        <taxon>Bacillati</taxon>
        <taxon>Bacillota</taxon>
        <taxon>Bacilli</taxon>
        <taxon>Bacillales</taxon>
        <taxon>Paenibacillaceae</taxon>
        <taxon>Paenibacillus</taxon>
    </lineage>
</organism>
<reference evidence="2" key="1">
    <citation type="submission" date="2018-12" db="EMBL/GenBank/DDBJ databases">
        <title>Complete genome sequence of Paenibacillus sp. MBLB1234.</title>
        <authorList>
            <person name="Nam Y.-D."/>
            <person name="Kang J."/>
            <person name="Chung W.-H."/>
            <person name="Park Y.S."/>
        </authorList>
    </citation>
    <scope>NUCLEOTIDE SEQUENCE [LARGE SCALE GENOMIC DNA]</scope>
    <source>
        <strain evidence="2">MBLB1234</strain>
    </source>
</reference>
<dbReference type="OrthoDB" id="1683428at2"/>